<dbReference type="Proteomes" id="UP000824007">
    <property type="component" value="Unassembled WGS sequence"/>
</dbReference>
<dbReference type="EMBL" id="DXDD01000052">
    <property type="protein sequence ID" value="HIY59900.1"/>
    <property type="molecule type" value="Genomic_DNA"/>
</dbReference>
<dbReference type="Gene3D" id="3.40.630.30">
    <property type="match status" value="1"/>
</dbReference>
<evidence type="ECO:0000259" key="1">
    <source>
        <dbReference type="PROSITE" id="PS51186"/>
    </source>
</evidence>
<name>A0A9D1YN06_9FIRM</name>
<organism evidence="2 3">
    <name type="scientific">Candidatus Eisenbergiella pullistercoris</name>
    <dbReference type="NCBI Taxonomy" id="2838555"/>
    <lineage>
        <taxon>Bacteria</taxon>
        <taxon>Bacillati</taxon>
        <taxon>Bacillota</taxon>
        <taxon>Clostridia</taxon>
        <taxon>Lachnospirales</taxon>
        <taxon>Lachnospiraceae</taxon>
        <taxon>Eisenbergiella</taxon>
    </lineage>
</organism>
<sequence length="175" mass="20118">MKLIKLWEADLDRTYALQNSFPKEKNGFINEACGLSREEFKEYVQRREANSRGLQLPDGFVPSTVYILENEDGEYVGIFNFRHCLNDFLRNGPGHIGYGIGPKYRGRGYATEGLRLMLQIAEKEISEDEIFLSVHKDNPASLKVQLKNGAYIHGETETEYLTRIPRSREHRSMGT</sequence>
<gene>
    <name evidence="2" type="ORF">H9831_04345</name>
</gene>
<dbReference type="InterPro" id="IPR000182">
    <property type="entry name" value="GNAT_dom"/>
</dbReference>
<dbReference type="SUPFAM" id="SSF55729">
    <property type="entry name" value="Acyl-CoA N-acyltransferases (Nat)"/>
    <property type="match status" value="1"/>
</dbReference>
<dbReference type="GO" id="GO:0016747">
    <property type="term" value="F:acyltransferase activity, transferring groups other than amino-acyl groups"/>
    <property type="evidence" value="ECO:0007669"/>
    <property type="project" value="InterPro"/>
</dbReference>
<reference evidence="2" key="1">
    <citation type="journal article" date="2021" name="PeerJ">
        <title>Extensive microbial diversity within the chicken gut microbiome revealed by metagenomics and culture.</title>
        <authorList>
            <person name="Gilroy R."/>
            <person name="Ravi A."/>
            <person name="Getino M."/>
            <person name="Pursley I."/>
            <person name="Horton D.L."/>
            <person name="Alikhan N.F."/>
            <person name="Baker D."/>
            <person name="Gharbi K."/>
            <person name="Hall N."/>
            <person name="Watson M."/>
            <person name="Adriaenssens E.M."/>
            <person name="Foster-Nyarko E."/>
            <person name="Jarju S."/>
            <person name="Secka A."/>
            <person name="Antonio M."/>
            <person name="Oren A."/>
            <person name="Chaudhuri R.R."/>
            <person name="La Ragione R."/>
            <person name="Hildebrand F."/>
            <person name="Pallen M.J."/>
        </authorList>
    </citation>
    <scope>NUCLEOTIDE SEQUENCE</scope>
    <source>
        <strain evidence="2">ChiSxjej3B15-24422</strain>
    </source>
</reference>
<keyword evidence="2" id="KW-0808">Transferase</keyword>
<dbReference type="Pfam" id="PF13302">
    <property type="entry name" value="Acetyltransf_3"/>
    <property type="match status" value="1"/>
</dbReference>
<dbReference type="PANTHER" id="PTHR39173:SF1">
    <property type="entry name" value="ACETYLTRANSFERASE"/>
    <property type="match status" value="1"/>
</dbReference>
<dbReference type="EC" id="2.3.1.-" evidence="2"/>
<dbReference type="InterPro" id="IPR016181">
    <property type="entry name" value="Acyl_CoA_acyltransferase"/>
</dbReference>
<protein>
    <submittedName>
        <fullName evidence="2">GNAT family N-acetyltransferase</fullName>
        <ecNumber evidence="2">2.3.1.-</ecNumber>
    </submittedName>
</protein>
<reference evidence="2" key="2">
    <citation type="submission" date="2021-04" db="EMBL/GenBank/DDBJ databases">
        <authorList>
            <person name="Gilroy R."/>
        </authorList>
    </citation>
    <scope>NUCLEOTIDE SEQUENCE</scope>
    <source>
        <strain evidence="2">ChiSxjej3B15-24422</strain>
    </source>
</reference>
<evidence type="ECO:0000313" key="2">
    <source>
        <dbReference type="EMBL" id="HIY59900.1"/>
    </source>
</evidence>
<dbReference type="PROSITE" id="PS51186">
    <property type="entry name" value="GNAT"/>
    <property type="match status" value="1"/>
</dbReference>
<accession>A0A9D1YN06</accession>
<keyword evidence="2" id="KW-0012">Acyltransferase</keyword>
<dbReference type="AlphaFoldDB" id="A0A9D1YN06"/>
<evidence type="ECO:0000313" key="3">
    <source>
        <dbReference type="Proteomes" id="UP000824007"/>
    </source>
</evidence>
<feature type="domain" description="N-acetyltransferase" evidence="1">
    <location>
        <begin position="1"/>
        <end position="175"/>
    </location>
</feature>
<dbReference type="PANTHER" id="PTHR39173">
    <property type="entry name" value="ACETYLTRANSFERASE"/>
    <property type="match status" value="1"/>
</dbReference>
<comment type="caution">
    <text evidence="2">The sequence shown here is derived from an EMBL/GenBank/DDBJ whole genome shotgun (WGS) entry which is preliminary data.</text>
</comment>
<proteinExistence type="predicted"/>